<dbReference type="Pfam" id="PF08803">
    <property type="entry name" value="ydhR"/>
    <property type="match status" value="1"/>
</dbReference>
<keyword evidence="1" id="KW-0503">Monooxygenase</keyword>
<gene>
    <name evidence="1" type="primary">ydhR</name>
    <name evidence="1" type="ORF">NCTC13193_03797</name>
</gene>
<dbReference type="Proteomes" id="UP000270487">
    <property type="component" value="Chromosome"/>
</dbReference>
<dbReference type="RefSeq" id="WP_121607293.1">
    <property type="nucleotide sequence ID" value="NZ_CAMISI010000003.1"/>
</dbReference>
<protein>
    <submittedName>
        <fullName evidence="1">Monooxygenase ydhR</fullName>
        <ecNumber evidence="1">1.-.-.-</ecNumber>
    </submittedName>
</protein>
<dbReference type="InterPro" id="IPR014910">
    <property type="entry name" value="YdhR"/>
</dbReference>
<dbReference type="AlphaFoldDB" id="A0A3S4Z0K8"/>
<proteinExistence type="predicted"/>
<dbReference type="EC" id="1.-.-.-" evidence="1"/>
<dbReference type="EMBL" id="LR134492">
    <property type="protein sequence ID" value="VEI72741.1"/>
    <property type="molecule type" value="Genomic_DNA"/>
</dbReference>
<dbReference type="PANTHER" id="PTHR39169:SF1">
    <property type="entry name" value="MONOOXYGENASE YDHR-RELATED"/>
    <property type="match status" value="1"/>
</dbReference>
<accession>A0A3S4Z0K8</accession>
<evidence type="ECO:0000313" key="2">
    <source>
        <dbReference type="Proteomes" id="UP000270487"/>
    </source>
</evidence>
<name>A0A3S4Z0K8_SERFO</name>
<sequence length="102" mass="11433">MSVILQIDFSFPADQLGATLSKNAQSLAESINQEPGFISKIWTENEHTGEAGGIYFFENRAFAEKYAEHHVKRAEAMGAKNIHLKIFDINLPLTKINHGRCD</sequence>
<dbReference type="SUPFAM" id="SSF54909">
    <property type="entry name" value="Dimeric alpha+beta barrel"/>
    <property type="match status" value="1"/>
</dbReference>
<dbReference type="NCBIfam" id="NF008333">
    <property type="entry name" value="PRK11118.1"/>
    <property type="match status" value="1"/>
</dbReference>
<organism evidence="1 2">
    <name type="scientific">Serratia fonticola</name>
    <dbReference type="NCBI Taxonomy" id="47917"/>
    <lineage>
        <taxon>Bacteria</taxon>
        <taxon>Pseudomonadati</taxon>
        <taxon>Pseudomonadota</taxon>
        <taxon>Gammaproteobacteria</taxon>
        <taxon>Enterobacterales</taxon>
        <taxon>Yersiniaceae</taxon>
        <taxon>Serratia</taxon>
    </lineage>
</organism>
<dbReference type="GO" id="GO:0004497">
    <property type="term" value="F:monooxygenase activity"/>
    <property type="evidence" value="ECO:0007669"/>
    <property type="project" value="UniProtKB-KW"/>
</dbReference>
<keyword evidence="1" id="KW-0560">Oxidoreductase</keyword>
<reference evidence="1 2" key="1">
    <citation type="submission" date="2018-12" db="EMBL/GenBank/DDBJ databases">
        <authorList>
            <consortium name="Pathogen Informatics"/>
        </authorList>
    </citation>
    <scope>NUCLEOTIDE SEQUENCE [LARGE SCALE GENOMIC DNA]</scope>
    <source>
        <strain evidence="1 2">NCTC13193</strain>
    </source>
</reference>
<dbReference type="InterPro" id="IPR011008">
    <property type="entry name" value="Dimeric_a/b-barrel"/>
</dbReference>
<evidence type="ECO:0000313" key="1">
    <source>
        <dbReference type="EMBL" id="VEI72741.1"/>
    </source>
</evidence>
<dbReference type="Gene3D" id="3.30.70.100">
    <property type="match status" value="1"/>
</dbReference>
<dbReference type="PANTHER" id="PTHR39169">
    <property type="match status" value="1"/>
</dbReference>